<proteinExistence type="predicted"/>
<evidence type="ECO:0000313" key="2">
    <source>
        <dbReference type="Proteomes" id="UP000193675"/>
    </source>
</evidence>
<gene>
    <name evidence="1" type="ORF">B7H17_12495</name>
</gene>
<accession>A0A1X0ZX21</accession>
<dbReference type="RefSeq" id="WP_084856451.1">
    <property type="nucleotide sequence ID" value="NZ_NBWC01000014.1"/>
</dbReference>
<comment type="caution">
    <text evidence="1">The sequence shown here is derived from an EMBL/GenBank/DDBJ whole genome shotgun (WGS) entry which is preliminary data.</text>
</comment>
<dbReference type="EMBL" id="NBWC01000014">
    <property type="protein sequence ID" value="ORL64409.1"/>
    <property type="molecule type" value="Genomic_DNA"/>
</dbReference>
<reference evidence="1 2" key="1">
    <citation type="submission" date="2017-04" db="EMBL/GenBank/DDBJ databases">
        <title>Presence of VIM-2 positive Pseudomonas species in chickens and their surrounding environment.</title>
        <authorList>
            <person name="Zhang R."/>
        </authorList>
    </citation>
    <scope>NUCLEOTIDE SEQUENCE [LARGE SCALE GENOMIC DNA]</scope>
    <source>
        <strain evidence="1 2">DZ-C18</strain>
    </source>
</reference>
<name>A0A1X0ZX21_PSEPU</name>
<dbReference type="AlphaFoldDB" id="A0A1X0ZX21"/>
<organism evidence="1 2">
    <name type="scientific">Pseudomonas putida</name>
    <name type="common">Arthrobacter siderocapsulatus</name>
    <dbReference type="NCBI Taxonomy" id="303"/>
    <lineage>
        <taxon>Bacteria</taxon>
        <taxon>Pseudomonadati</taxon>
        <taxon>Pseudomonadota</taxon>
        <taxon>Gammaproteobacteria</taxon>
        <taxon>Pseudomonadales</taxon>
        <taxon>Pseudomonadaceae</taxon>
        <taxon>Pseudomonas</taxon>
    </lineage>
</organism>
<protein>
    <submittedName>
        <fullName evidence="1">Uncharacterized protein</fullName>
    </submittedName>
</protein>
<evidence type="ECO:0000313" key="1">
    <source>
        <dbReference type="EMBL" id="ORL64409.1"/>
    </source>
</evidence>
<dbReference type="Proteomes" id="UP000193675">
    <property type="component" value="Unassembled WGS sequence"/>
</dbReference>
<sequence length="64" mass="6939">MTYVVLKPYFQEDELYATQEQAEAAAQAHLQQVPSQPVYVAQLLKCFKASVKVGAASVPTAPGQ</sequence>